<comment type="caution">
    <text evidence="2">The sequence shown here is derived from an EMBL/GenBank/DDBJ whole genome shotgun (WGS) entry which is preliminary data.</text>
</comment>
<organism evidence="2 3">
    <name type="scientific">Novosphingobium piscinae</name>
    <dbReference type="NCBI Taxonomy" id="1507448"/>
    <lineage>
        <taxon>Bacteria</taxon>
        <taxon>Pseudomonadati</taxon>
        <taxon>Pseudomonadota</taxon>
        <taxon>Alphaproteobacteria</taxon>
        <taxon>Sphingomonadales</taxon>
        <taxon>Sphingomonadaceae</taxon>
        <taxon>Novosphingobium</taxon>
    </lineage>
</organism>
<feature type="transmembrane region" description="Helical" evidence="1">
    <location>
        <begin position="82"/>
        <end position="103"/>
    </location>
</feature>
<name>A0A7X1FZK8_9SPHN</name>
<feature type="transmembrane region" description="Helical" evidence="1">
    <location>
        <begin position="123"/>
        <end position="140"/>
    </location>
</feature>
<reference evidence="2 3" key="1">
    <citation type="submission" date="2020-08" db="EMBL/GenBank/DDBJ databases">
        <title>The genome sequence of type strain Novosphingobium piscinae KCTC 42194.</title>
        <authorList>
            <person name="Liu Y."/>
        </authorList>
    </citation>
    <scope>NUCLEOTIDE SEQUENCE [LARGE SCALE GENOMIC DNA]</scope>
    <source>
        <strain evidence="2 3">KCTC 42194</strain>
    </source>
</reference>
<accession>A0A7X1FZK8</accession>
<dbReference type="Proteomes" id="UP000551327">
    <property type="component" value="Unassembled WGS sequence"/>
</dbReference>
<evidence type="ECO:0000313" key="3">
    <source>
        <dbReference type="Proteomes" id="UP000551327"/>
    </source>
</evidence>
<keyword evidence="1" id="KW-1133">Transmembrane helix</keyword>
<feature type="transmembrane region" description="Helical" evidence="1">
    <location>
        <begin position="204"/>
        <end position="222"/>
    </location>
</feature>
<evidence type="ECO:0000313" key="2">
    <source>
        <dbReference type="EMBL" id="MBC2669856.1"/>
    </source>
</evidence>
<proteinExistence type="predicted"/>
<keyword evidence="1" id="KW-0812">Transmembrane</keyword>
<feature type="transmembrane region" description="Helical" evidence="1">
    <location>
        <begin position="6"/>
        <end position="34"/>
    </location>
</feature>
<feature type="transmembrane region" description="Helical" evidence="1">
    <location>
        <begin position="152"/>
        <end position="172"/>
    </location>
</feature>
<gene>
    <name evidence="2" type="ORF">H7F53_11935</name>
</gene>
<keyword evidence="3" id="KW-1185">Reference proteome</keyword>
<evidence type="ECO:0000256" key="1">
    <source>
        <dbReference type="SAM" id="Phobius"/>
    </source>
</evidence>
<dbReference type="EMBL" id="JACLAX010000011">
    <property type="protein sequence ID" value="MBC2669856.1"/>
    <property type="molecule type" value="Genomic_DNA"/>
</dbReference>
<dbReference type="RefSeq" id="WP_185679717.1">
    <property type="nucleotide sequence ID" value="NZ_JACLAX010000011.1"/>
</dbReference>
<dbReference type="AlphaFoldDB" id="A0A7X1FZK8"/>
<protein>
    <submittedName>
        <fullName evidence="2">Uncharacterized protein</fullName>
    </submittedName>
</protein>
<feature type="transmembrane region" description="Helical" evidence="1">
    <location>
        <begin position="55"/>
        <end position="76"/>
    </location>
</feature>
<sequence length="225" mass="26004">MIQEVLVLRWLHIICMVYWLGGEWGVFQTSYNIVNRKLSMEERRRHMETAYRIDVLARTGIITLLPLGLHMGHIYGLQPYGGNFLVGMWIFVAGWLGLCWSAFIFRETDRGIALTKLDEKIRWVLIPTIFVVGISSLLGHGPFEAGEGNRWYASKFTLYGFTLCIGLGLRWIMRLWTVRFRRLAAGPDPVQEAALEREFLYGRLMAYVYWITISGICFLGTVKPF</sequence>
<keyword evidence="1" id="KW-0472">Membrane</keyword>